<gene>
    <name evidence="1" type="ORF">Ddye_013933</name>
</gene>
<evidence type="ECO:0000313" key="1">
    <source>
        <dbReference type="EMBL" id="KAK2654077.1"/>
    </source>
</evidence>
<evidence type="ECO:0008006" key="3">
    <source>
        <dbReference type="Google" id="ProtNLM"/>
    </source>
</evidence>
<dbReference type="Proteomes" id="UP001280121">
    <property type="component" value="Unassembled WGS sequence"/>
</dbReference>
<dbReference type="PANTHER" id="PTHR46890">
    <property type="entry name" value="NON-LTR RETROLELEMENT REVERSE TRANSCRIPTASE-LIKE PROTEIN-RELATED"/>
    <property type="match status" value="1"/>
</dbReference>
<organism evidence="1 2">
    <name type="scientific">Dipteronia dyeriana</name>
    <dbReference type="NCBI Taxonomy" id="168575"/>
    <lineage>
        <taxon>Eukaryota</taxon>
        <taxon>Viridiplantae</taxon>
        <taxon>Streptophyta</taxon>
        <taxon>Embryophyta</taxon>
        <taxon>Tracheophyta</taxon>
        <taxon>Spermatophyta</taxon>
        <taxon>Magnoliopsida</taxon>
        <taxon>eudicotyledons</taxon>
        <taxon>Gunneridae</taxon>
        <taxon>Pentapetalae</taxon>
        <taxon>rosids</taxon>
        <taxon>malvids</taxon>
        <taxon>Sapindales</taxon>
        <taxon>Sapindaceae</taxon>
        <taxon>Hippocastanoideae</taxon>
        <taxon>Acereae</taxon>
        <taxon>Dipteronia</taxon>
    </lineage>
</organism>
<protein>
    <recommendedName>
        <fullName evidence="3">Reverse transcriptase domain-containing protein</fullName>
    </recommendedName>
</protein>
<dbReference type="InterPro" id="IPR052343">
    <property type="entry name" value="Retrotransposon-Effector_Assoc"/>
</dbReference>
<dbReference type="PANTHER" id="PTHR46890:SF49">
    <property type="entry name" value="RNA-DIRECTED DNA POLYMERASE"/>
    <property type="match status" value="1"/>
</dbReference>
<accession>A0AAD9X7C7</accession>
<dbReference type="EMBL" id="JANJYI010000004">
    <property type="protein sequence ID" value="KAK2654077.1"/>
    <property type="molecule type" value="Genomic_DNA"/>
</dbReference>
<reference evidence="1" key="1">
    <citation type="journal article" date="2023" name="Plant J.">
        <title>Genome sequences and population genomics provide insights into the demographic history, inbreeding, and mutation load of two 'living fossil' tree species of Dipteronia.</title>
        <authorList>
            <person name="Feng Y."/>
            <person name="Comes H.P."/>
            <person name="Chen J."/>
            <person name="Zhu S."/>
            <person name="Lu R."/>
            <person name="Zhang X."/>
            <person name="Li P."/>
            <person name="Qiu J."/>
            <person name="Olsen K.M."/>
            <person name="Qiu Y."/>
        </authorList>
    </citation>
    <scope>NUCLEOTIDE SEQUENCE</scope>
    <source>
        <strain evidence="1">KIB01</strain>
    </source>
</reference>
<sequence length="315" mass="35726">MMLATSSLKKKEPKAKGISSKMHGMITRRDKNMDVKWNLDVEIMKMVEKGVKLGFDFKSEQKTQLSKGNWNLEEEISKVIEKGSALGFDFNSIVDEMVDQLILSWNVRGLGRGEKRKAVRDLVSFHKPMMLFIQVSKLNSFDNSTIVSLGGSVLMKGVGVEAVGSAGGLISLWDENLFKLEEEFSYEEVWEAISSCDGNKAPGPDGLNLNFIKSNWDIIREDFLAFLKEFHKDCKIVKHLNRTYTALIPKIRKPECIADFRPISLVSSLYKVLSKVLTNRLKNVMSSIIGETQLVFMRQRQIIDSFVIANEIIHK</sequence>
<comment type="caution">
    <text evidence="1">The sequence shown here is derived from an EMBL/GenBank/DDBJ whole genome shotgun (WGS) entry which is preliminary data.</text>
</comment>
<name>A0AAD9X7C7_9ROSI</name>
<proteinExistence type="predicted"/>
<evidence type="ECO:0000313" key="2">
    <source>
        <dbReference type="Proteomes" id="UP001280121"/>
    </source>
</evidence>
<dbReference type="AlphaFoldDB" id="A0AAD9X7C7"/>
<keyword evidence="2" id="KW-1185">Reference proteome</keyword>